<gene>
    <name evidence="1" type="ORF">QYF61_014216</name>
</gene>
<protein>
    <submittedName>
        <fullName evidence="1">Uncharacterized protein</fullName>
    </submittedName>
</protein>
<accession>A0AAN7N5T3</accession>
<sequence length="160" mass="17645">MIWNKVDLVHGGVQFVLKPMCIKPVLAMTSEIPFRAAAERGYCGTLVIFDSGSAGAARSACTGASRLLLGLGSMFEPKDHTLPFGRRQHHRLVATTWVGKQLHCMSQRAERLILVKILLNIFIIDLDDGMEDILMYVNDSEMGGGRRQSICGASIQRDLN</sequence>
<comment type="caution">
    <text evidence="1">The sequence shown here is derived from an EMBL/GenBank/DDBJ whole genome shotgun (WGS) entry which is preliminary data.</text>
</comment>
<evidence type="ECO:0000313" key="1">
    <source>
        <dbReference type="EMBL" id="KAK4818486.1"/>
    </source>
</evidence>
<dbReference type="EMBL" id="JAUNZN010000007">
    <property type="protein sequence ID" value="KAK4818486.1"/>
    <property type="molecule type" value="Genomic_DNA"/>
</dbReference>
<name>A0AAN7N5T3_MYCAM</name>
<proteinExistence type="predicted"/>
<organism evidence="1 2">
    <name type="scientific">Mycteria americana</name>
    <name type="common">Wood stork</name>
    <dbReference type="NCBI Taxonomy" id="33587"/>
    <lineage>
        <taxon>Eukaryota</taxon>
        <taxon>Metazoa</taxon>
        <taxon>Chordata</taxon>
        <taxon>Craniata</taxon>
        <taxon>Vertebrata</taxon>
        <taxon>Euteleostomi</taxon>
        <taxon>Archelosauria</taxon>
        <taxon>Archosauria</taxon>
        <taxon>Dinosauria</taxon>
        <taxon>Saurischia</taxon>
        <taxon>Theropoda</taxon>
        <taxon>Coelurosauria</taxon>
        <taxon>Aves</taxon>
        <taxon>Neognathae</taxon>
        <taxon>Neoaves</taxon>
        <taxon>Aequornithes</taxon>
        <taxon>Ciconiiformes</taxon>
        <taxon>Ciconiidae</taxon>
        <taxon>Mycteria</taxon>
    </lineage>
</organism>
<keyword evidence="2" id="KW-1185">Reference proteome</keyword>
<evidence type="ECO:0000313" key="2">
    <source>
        <dbReference type="Proteomes" id="UP001333110"/>
    </source>
</evidence>
<reference evidence="1 2" key="1">
    <citation type="journal article" date="2023" name="J. Hered.">
        <title>Chromosome-level genome of the wood stork (Mycteria americana) provides insight into avian chromosome evolution.</title>
        <authorList>
            <person name="Flamio R. Jr."/>
            <person name="Ramstad K.M."/>
        </authorList>
    </citation>
    <scope>NUCLEOTIDE SEQUENCE [LARGE SCALE GENOMIC DNA]</scope>
    <source>
        <strain evidence="1">JAX WOST 10</strain>
    </source>
</reference>
<dbReference type="AlphaFoldDB" id="A0AAN7N5T3"/>
<dbReference type="Proteomes" id="UP001333110">
    <property type="component" value="Unassembled WGS sequence"/>
</dbReference>